<dbReference type="Proteomes" id="UP000536534">
    <property type="component" value="Unassembled WGS sequence"/>
</dbReference>
<name>A0A7X7R8E7_9RHOO</name>
<dbReference type="Pfam" id="PF13489">
    <property type="entry name" value="Methyltransf_23"/>
    <property type="match status" value="1"/>
</dbReference>
<dbReference type="GO" id="GO:0032259">
    <property type="term" value="P:methylation"/>
    <property type="evidence" value="ECO:0007669"/>
    <property type="project" value="UniProtKB-KW"/>
</dbReference>
<protein>
    <submittedName>
        <fullName evidence="2">Class I SAM-dependent methyltransferase</fullName>
    </submittedName>
</protein>
<reference evidence="2 3" key="1">
    <citation type="journal article" date="2020" name="Biotechnol. Biofuels">
        <title>New insights from the biogas microbiome by comprehensive genome-resolved metagenomics of nearly 1600 species originating from multiple anaerobic digesters.</title>
        <authorList>
            <person name="Campanaro S."/>
            <person name="Treu L."/>
            <person name="Rodriguez-R L.M."/>
            <person name="Kovalovszki A."/>
            <person name="Ziels R.M."/>
            <person name="Maus I."/>
            <person name="Zhu X."/>
            <person name="Kougias P.G."/>
            <person name="Basile A."/>
            <person name="Luo G."/>
            <person name="Schluter A."/>
            <person name="Konstantinidis K.T."/>
            <person name="Angelidaki I."/>
        </authorList>
    </citation>
    <scope>NUCLEOTIDE SEQUENCE [LARGE SCALE GENOMIC DNA]</scope>
    <source>
        <strain evidence="2">AS06rmzACSIP_256</strain>
    </source>
</reference>
<sequence length="203" mass="21820">MPHDNVPANPLPPGRPGIAVTPHGGGPPSAWVQRFAPLIRSRGDVLDFACGAGRHARWLAAHGWRVEAVDRDAESLGALAGVPGVQVRQAELGQGAWPYRGRQFDAVVVTNYLFRAHFELLLELVTPGGVLIYETFMAGNERFGKPSNPAFLLAPNELLRRVHDGWTVVAFEQGVIAGERPAAIQRICALKGVGVQFTLPPAA</sequence>
<dbReference type="CDD" id="cd02440">
    <property type="entry name" value="AdoMet_MTases"/>
    <property type="match status" value="1"/>
</dbReference>
<dbReference type="SUPFAM" id="SSF53335">
    <property type="entry name" value="S-adenosyl-L-methionine-dependent methyltransferases"/>
    <property type="match status" value="1"/>
</dbReference>
<dbReference type="Gene3D" id="3.40.50.150">
    <property type="entry name" value="Vaccinia Virus protein VP39"/>
    <property type="match status" value="1"/>
</dbReference>
<comment type="caution">
    <text evidence="2">The sequence shown here is derived from an EMBL/GenBank/DDBJ whole genome shotgun (WGS) entry which is preliminary data.</text>
</comment>
<feature type="region of interest" description="Disordered" evidence="1">
    <location>
        <begin position="1"/>
        <end position="26"/>
    </location>
</feature>
<evidence type="ECO:0000256" key="1">
    <source>
        <dbReference type="SAM" id="MobiDB-lite"/>
    </source>
</evidence>
<dbReference type="EMBL" id="JAAYYV010000206">
    <property type="protein sequence ID" value="NLF54298.1"/>
    <property type="molecule type" value="Genomic_DNA"/>
</dbReference>
<keyword evidence="2" id="KW-0808">Transferase</keyword>
<dbReference type="AlphaFoldDB" id="A0A7X7R8E7"/>
<evidence type="ECO:0000313" key="2">
    <source>
        <dbReference type="EMBL" id="NLF54298.1"/>
    </source>
</evidence>
<dbReference type="InterPro" id="IPR029063">
    <property type="entry name" value="SAM-dependent_MTases_sf"/>
</dbReference>
<dbReference type="GO" id="GO:0008168">
    <property type="term" value="F:methyltransferase activity"/>
    <property type="evidence" value="ECO:0007669"/>
    <property type="project" value="UniProtKB-KW"/>
</dbReference>
<organism evidence="2 3">
    <name type="scientific">Thauera phenolivorans</name>
    <dbReference type="NCBI Taxonomy" id="1792543"/>
    <lineage>
        <taxon>Bacteria</taxon>
        <taxon>Pseudomonadati</taxon>
        <taxon>Pseudomonadota</taxon>
        <taxon>Betaproteobacteria</taxon>
        <taxon>Rhodocyclales</taxon>
        <taxon>Zoogloeaceae</taxon>
        <taxon>Thauera</taxon>
    </lineage>
</organism>
<accession>A0A7X7R8E7</accession>
<evidence type="ECO:0000313" key="3">
    <source>
        <dbReference type="Proteomes" id="UP000536534"/>
    </source>
</evidence>
<keyword evidence="2" id="KW-0489">Methyltransferase</keyword>
<gene>
    <name evidence="2" type="ORF">GX576_07865</name>
</gene>
<proteinExistence type="predicted"/>